<dbReference type="Proteomes" id="UP001201629">
    <property type="component" value="Unassembled WGS sequence"/>
</dbReference>
<name>A0ABS9MYM5_9ACTN</name>
<organism evidence="1 2">
    <name type="scientific">Micromonospora trifolii</name>
    <dbReference type="NCBI Taxonomy" id="2911208"/>
    <lineage>
        <taxon>Bacteria</taxon>
        <taxon>Bacillati</taxon>
        <taxon>Actinomycetota</taxon>
        <taxon>Actinomycetes</taxon>
        <taxon>Micromonosporales</taxon>
        <taxon>Micromonosporaceae</taxon>
        <taxon>Micromonospora</taxon>
    </lineage>
</organism>
<evidence type="ECO:0000313" key="2">
    <source>
        <dbReference type="Proteomes" id="UP001201629"/>
    </source>
</evidence>
<evidence type="ECO:0000313" key="1">
    <source>
        <dbReference type="EMBL" id="MCG5442416.1"/>
    </source>
</evidence>
<dbReference type="RefSeq" id="WP_238677743.1">
    <property type="nucleotide sequence ID" value="NZ_JAKKFD010000009.1"/>
</dbReference>
<dbReference type="EMBL" id="JAKKFD010000009">
    <property type="protein sequence ID" value="MCG5442416.1"/>
    <property type="molecule type" value="Genomic_DNA"/>
</dbReference>
<comment type="caution">
    <text evidence="1">The sequence shown here is derived from an EMBL/GenBank/DDBJ whole genome shotgun (WGS) entry which is preliminary data.</text>
</comment>
<reference evidence="1 2" key="1">
    <citation type="submission" date="2022-01" db="EMBL/GenBank/DDBJ databases">
        <authorList>
            <person name="Riesco R."/>
            <person name="Trujillo M.E."/>
        </authorList>
    </citation>
    <scope>NUCLEOTIDE SEQUENCE [LARGE SCALE GENOMIC DNA]</scope>
    <source>
        <strain evidence="1 2">NIE79</strain>
    </source>
</reference>
<gene>
    <name evidence="1" type="ORF">NIE79_006666</name>
</gene>
<keyword evidence="2" id="KW-1185">Reference proteome</keyword>
<sequence length="112" mass="12193">MTNQMGHRLTYYVIYRNDERAGGPAGLFVMDVGAGNAILWDHRSGHWAFDPTLVVRFVDDYRNVDRFETVDRATAERVAETVSGGTALPDEDGIRAMFALGASAGGTPSGQQ</sequence>
<proteinExistence type="predicted"/>
<accession>A0ABS9MYM5</accession>
<protein>
    <submittedName>
        <fullName evidence="1">Uncharacterized protein</fullName>
    </submittedName>
</protein>